<dbReference type="KEGG" id="hir:HETIRDRAFT_106063"/>
<protein>
    <submittedName>
        <fullName evidence="2">Uncharacterized protein</fullName>
    </submittedName>
</protein>
<dbReference type="RefSeq" id="XP_009551510.1">
    <property type="nucleotide sequence ID" value="XM_009553215.1"/>
</dbReference>
<dbReference type="AlphaFoldDB" id="W4JT39"/>
<feature type="compositionally biased region" description="Basic residues" evidence="1">
    <location>
        <begin position="201"/>
        <end position="212"/>
    </location>
</feature>
<reference evidence="2 3" key="1">
    <citation type="journal article" date="2012" name="New Phytol.">
        <title>Insight into trade-off between wood decay and parasitism from the genome of a fungal forest pathogen.</title>
        <authorList>
            <person name="Olson A."/>
            <person name="Aerts A."/>
            <person name="Asiegbu F."/>
            <person name="Belbahri L."/>
            <person name="Bouzid O."/>
            <person name="Broberg A."/>
            <person name="Canback B."/>
            <person name="Coutinho P.M."/>
            <person name="Cullen D."/>
            <person name="Dalman K."/>
            <person name="Deflorio G."/>
            <person name="van Diepen L.T."/>
            <person name="Dunand C."/>
            <person name="Duplessis S."/>
            <person name="Durling M."/>
            <person name="Gonthier P."/>
            <person name="Grimwood J."/>
            <person name="Fossdal C.G."/>
            <person name="Hansson D."/>
            <person name="Henrissat B."/>
            <person name="Hietala A."/>
            <person name="Himmelstrand K."/>
            <person name="Hoffmeister D."/>
            <person name="Hogberg N."/>
            <person name="James T.Y."/>
            <person name="Karlsson M."/>
            <person name="Kohler A."/>
            <person name="Kues U."/>
            <person name="Lee Y.H."/>
            <person name="Lin Y.C."/>
            <person name="Lind M."/>
            <person name="Lindquist E."/>
            <person name="Lombard V."/>
            <person name="Lucas S."/>
            <person name="Lunden K."/>
            <person name="Morin E."/>
            <person name="Murat C."/>
            <person name="Park J."/>
            <person name="Raffaello T."/>
            <person name="Rouze P."/>
            <person name="Salamov A."/>
            <person name="Schmutz J."/>
            <person name="Solheim H."/>
            <person name="Stahlberg J."/>
            <person name="Velez H."/>
            <person name="de Vries R.P."/>
            <person name="Wiebenga A."/>
            <person name="Woodward S."/>
            <person name="Yakovlev I."/>
            <person name="Garbelotto M."/>
            <person name="Martin F."/>
            <person name="Grigoriev I.V."/>
            <person name="Stenlid J."/>
        </authorList>
    </citation>
    <scope>NUCLEOTIDE SEQUENCE [LARGE SCALE GENOMIC DNA]</scope>
    <source>
        <strain evidence="2 3">TC 32-1</strain>
    </source>
</reference>
<keyword evidence="3" id="KW-1185">Reference proteome</keyword>
<evidence type="ECO:0000313" key="2">
    <source>
        <dbReference type="EMBL" id="ETW76624.1"/>
    </source>
</evidence>
<feature type="region of interest" description="Disordered" evidence="1">
    <location>
        <begin position="201"/>
        <end position="229"/>
    </location>
</feature>
<evidence type="ECO:0000313" key="3">
    <source>
        <dbReference type="Proteomes" id="UP000030671"/>
    </source>
</evidence>
<dbReference type="GeneID" id="20666129"/>
<feature type="region of interest" description="Disordered" evidence="1">
    <location>
        <begin position="103"/>
        <end position="144"/>
    </location>
</feature>
<accession>W4JT39</accession>
<name>W4JT39_HETIT</name>
<evidence type="ECO:0000256" key="1">
    <source>
        <dbReference type="SAM" id="MobiDB-lite"/>
    </source>
</evidence>
<dbReference type="Proteomes" id="UP000030671">
    <property type="component" value="Unassembled WGS sequence"/>
</dbReference>
<proteinExistence type="predicted"/>
<dbReference type="HOGENOM" id="CLU_927681_0_0_1"/>
<organism evidence="2 3">
    <name type="scientific">Heterobasidion irregulare (strain TC 32-1)</name>
    <dbReference type="NCBI Taxonomy" id="747525"/>
    <lineage>
        <taxon>Eukaryota</taxon>
        <taxon>Fungi</taxon>
        <taxon>Dikarya</taxon>
        <taxon>Basidiomycota</taxon>
        <taxon>Agaricomycotina</taxon>
        <taxon>Agaricomycetes</taxon>
        <taxon>Russulales</taxon>
        <taxon>Bondarzewiaceae</taxon>
        <taxon>Heterobasidion</taxon>
        <taxon>Heterobasidion annosum species complex</taxon>
    </lineage>
</organism>
<gene>
    <name evidence="2" type="ORF">HETIRDRAFT_106063</name>
</gene>
<feature type="region of interest" description="Disordered" evidence="1">
    <location>
        <begin position="250"/>
        <end position="278"/>
    </location>
</feature>
<sequence>MLIVHAAPRDSDWPPWRAVRCSEFSTLLPPPPLAWPRRSAKAAGKVYFEFESEFEFKFKFEGSGRRCVTVACGLSLHIARPRAVCAPAPPSFGGLLARPTPALPAGVPTSPHSPAPQSRARAPRGAPFSHAPAHNAEASTADCRLSSAASPRDLRLCLRMRARTPPSRASFSRVVLIALVIRALPCLADLAGLAKHRARRGQRAARVHRPARHVPGSLSSAKPSSGRGAHAAAPRFVLARSLVRACLTLSPPPSTAAEHHGRTDARTGGRAAGQRLAGPVPVPVPVPVLVREFGRQRTVR</sequence>
<feature type="compositionally biased region" description="Basic and acidic residues" evidence="1">
    <location>
        <begin position="257"/>
        <end position="267"/>
    </location>
</feature>
<dbReference type="InParanoid" id="W4JT39"/>
<dbReference type="EMBL" id="KI925464">
    <property type="protein sequence ID" value="ETW76624.1"/>
    <property type="molecule type" value="Genomic_DNA"/>
</dbReference>